<reference evidence="1 2" key="1">
    <citation type="submission" date="2013-09" db="EMBL/GenBank/DDBJ databases">
        <title>Whole genome sequencing of Halarchaeum acidiphilum strain MH1-52-1.</title>
        <authorList>
            <person name="Shimane Y."/>
            <person name="Minegishi H."/>
            <person name="Nishi S."/>
            <person name="Echigo A."/>
            <person name="Shuto A."/>
            <person name="Konishi M."/>
            <person name="Ito T."/>
            <person name="Ohkuma M."/>
            <person name="Ohta Y."/>
            <person name="Nagano Y."/>
            <person name="Tsubouchi T."/>
            <person name="Mori K."/>
            <person name="Usui K."/>
            <person name="Kamekura M."/>
            <person name="Usami R."/>
            <person name="Takaki Y."/>
            <person name="Hatada Y."/>
        </authorList>
    </citation>
    <scope>NUCLEOTIDE SEQUENCE [LARGE SCALE GENOMIC DNA]</scope>
    <source>
        <strain evidence="1 2">JCM 16109</strain>
    </source>
</reference>
<evidence type="ECO:0000313" key="2">
    <source>
        <dbReference type="Proteomes" id="UP000016986"/>
    </source>
</evidence>
<dbReference type="EMBL" id="BATA01000099">
    <property type="protein sequence ID" value="GAD53774.1"/>
    <property type="molecule type" value="Genomic_DNA"/>
</dbReference>
<gene>
    <name evidence="1" type="ORF">MBEHAL_2534</name>
</gene>
<evidence type="ECO:0000313" key="1">
    <source>
        <dbReference type="EMBL" id="GAD53774.1"/>
    </source>
</evidence>
<comment type="caution">
    <text evidence="1">The sequence shown here is derived from an EMBL/GenBank/DDBJ whole genome shotgun (WGS) entry which is preliminary data.</text>
</comment>
<accession>U3A7W9</accession>
<sequence length="57" mass="6061">MSVAPDGDETMIEYAEIVDEFSIHDGLIVASHLAQGTAAVITADGVIRDADVETVWD</sequence>
<protein>
    <recommendedName>
        <fullName evidence="3">PIN domain-containing protein</fullName>
    </recommendedName>
</protein>
<organism evidence="1 2">
    <name type="scientific">Halarchaeum acidiphilum MH1-52-1</name>
    <dbReference type="NCBI Taxonomy" id="1261545"/>
    <lineage>
        <taxon>Archaea</taxon>
        <taxon>Methanobacteriati</taxon>
        <taxon>Methanobacteriota</taxon>
        <taxon>Stenosarchaea group</taxon>
        <taxon>Halobacteria</taxon>
        <taxon>Halobacteriales</taxon>
        <taxon>Halobacteriaceae</taxon>
    </lineage>
</organism>
<evidence type="ECO:0008006" key="3">
    <source>
        <dbReference type="Google" id="ProtNLM"/>
    </source>
</evidence>
<dbReference type="Proteomes" id="UP000016986">
    <property type="component" value="Unassembled WGS sequence"/>
</dbReference>
<proteinExistence type="predicted"/>
<keyword evidence="2" id="KW-1185">Reference proteome</keyword>
<name>U3A7W9_9EURY</name>
<dbReference type="AlphaFoldDB" id="U3A7W9"/>
<dbReference type="eggNOG" id="arCOG09072">
    <property type="taxonomic scope" value="Archaea"/>
</dbReference>